<sequence>MAETLKRFLNDSIVARWAALILIALMMFFAYMFVDVMSPLKSLVETSRGWDSSAFGTYAAAEYILNVCGFLIIAGIILDKMGVRFTGTLSASLMVIGAVVKYIGISDWFQATAFCGWLDSWWVAMPGSAKMAALGFMVFGCGCEMAGTTVSKAIAKWFKGKEMALAMGLEMAIARLGVFAVMWLSPAVSEMFDNSVVAPVAFCTCLLLVGLINFIVFSVMDTRLDRQLVAAGEATEEKSPEDEFHIKDLGKIFSSKMFWLVALLCVLYYSAIFPFQRYAPNFLEVTLGVDSATAAQLFSCFPILAMCLTPLLGIFLDHKGKGASMLMIGAVIMIVCHLSFAFLLPVFPYKWFAVLLIVILGVSFSLVPAALWPSVPKIIDEKILGSAYCLIFWVQNIGLCLVPLLIGVVLNATGGYLVPMIIFSSFGVLAFIFSLLLKVEDRRKGFGLELPNISKEEKKEE</sequence>
<evidence type="ECO:0000313" key="28">
    <source>
        <dbReference type="Proteomes" id="UP000823757"/>
    </source>
</evidence>
<feature type="transmembrane region" description="Helical" evidence="25">
    <location>
        <begin position="387"/>
        <end position="410"/>
    </location>
</feature>
<comment type="catalytic activity">
    <reaction evidence="10">
        <text>L-alpha-aminoacyl-L-arginine(out) = L-alpha-aminoacyl-L-arginine(in)</text>
        <dbReference type="Rhea" id="RHEA:79367"/>
        <dbReference type="ChEBI" id="CHEBI:229968"/>
    </reaction>
</comment>
<evidence type="ECO:0000256" key="17">
    <source>
        <dbReference type="ARBA" id="ARBA00044903"/>
    </source>
</evidence>
<comment type="subunit">
    <text evidence="24">Homodimer. Interacts with lysosomal protein GLMP (via lumenal domain); the interaction starts while both proteins are still in the endoplasmic reticulum and is required for stabilization of MFSD1 in lysosomes but has no direct effect on its targeting to lysosomes or transporter activity.</text>
</comment>
<dbReference type="PANTHER" id="PTHR23512">
    <property type="entry name" value="MAJOR FACILITATOR SUPERFAMILY DOMAIN-CONTAINING PROTEIN 1"/>
    <property type="match status" value="1"/>
</dbReference>
<dbReference type="Gene3D" id="1.20.1250.20">
    <property type="entry name" value="MFS general substrate transporter like domains"/>
    <property type="match status" value="2"/>
</dbReference>
<evidence type="ECO:0000256" key="2">
    <source>
        <dbReference type="ARBA" id="ARBA00008335"/>
    </source>
</evidence>
<accession>A0A9D9IMU0</accession>
<comment type="catalytic activity">
    <reaction evidence="19">
        <text>L-alanyl-L-lysine(out) = L-alanyl-L-lysine(in)</text>
        <dbReference type="Rhea" id="RHEA:79415"/>
        <dbReference type="ChEBI" id="CHEBI:192470"/>
    </reaction>
</comment>
<evidence type="ECO:0000256" key="15">
    <source>
        <dbReference type="ARBA" id="ARBA00044899"/>
    </source>
</evidence>
<feature type="transmembrane region" description="Helical" evidence="25">
    <location>
        <begin position="54"/>
        <end position="78"/>
    </location>
</feature>
<feature type="transmembrane region" description="Helical" evidence="25">
    <location>
        <begin position="196"/>
        <end position="217"/>
    </location>
</feature>
<comment type="caution">
    <text evidence="27">The sequence shown here is derived from an EMBL/GenBank/DDBJ whole genome shotgun (WGS) entry which is preliminary data.</text>
</comment>
<name>A0A9D9IMU0_9BACT</name>
<feature type="domain" description="Major facilitator superfamily (MFS) profile" evidence="26">
    <location>
        <begin position="19"/>
        <end position="442"/>
    </location>
</feature>
<comment type="catalytic activity">
    <reaction evidence="17">
        <text>L-arginyl-glycine(out) = L-arginyl-glycine(in)</text>
        <dbReference type="Rhea" id="RHEA:79391"/>
        <dbReference type="ChEBI" id="CHEBI:229955"/>
    </reaction>
</comment>
<reference evidence="27" key="1">
    <citation type="submission" date="2020-10" db="EMBL/GenBank/DDBJ databases">
        <authorList>
            <person name="Gilroy R."/>
        </authorList>
    </citation>
    <scope>NUCLEOTIDE SEQUENCE</scope>
    <source>
        <strain evidence="27">B1-13419</strain>
    </source>
</reference>
<comment type="catalytic activity">
    <reaction evidence="15">
        <text>L-arginyl-L-alpha-amino acid(out) = L-arginyl-L-alpha-amino acid(in)</text>
        <dbReference type="Rhea" id="RHEA:79371"/>
        <dbReference type="ChEBI" id="CHEBI:84315"/>
    </reaction>
</comment>
<evidence type="ECO:0000256" key="11">
    <source>
        <dbReference type="ARBA" id="ARBA00044884"/>
    </source>
</evidence>
<dbReference type="SUPFAM" id="SSF103473">
    <property type="entry name" value="MFS general substrate transporter"/>
    <property type="match status" value="1"/>
</dbReference>
<dbReference type="EMBL" id="JADIMD010000060">
    <property type="protein sequence ID" value="MBO8474493.1"/>
    <property type="molecule type" value="Genomic_DNA"/>
</dbReference>
<dbReference type="Proteomes" id="UP000823757">
    <property type="component" value="Unassembled WGS sequence"/>
</dbReference>
<evidence type="ECO:0000256" key="4">
    <source>
        <dbReference type="ARBA" id="ARBA00022692"/>
    </source>
</evidence>
<evidence type="ECO:0000256" key="24">
    <source>
        <dbReference type="ARBA" id="ARBA00046376"/>
    </source>
</evidence>
<evidence type="ECO:0000256" key="18">
    <source>
        <dbReference type="ARBA" id="ARBA00044912"/>
    </source>
</evidence>
<feature type="transmembrane region" description="Helical" evidence="25">
    <location>
        <begin position="416"/>
        <end position="437"/>
    </location>
</feature>
<keyword evidence="7" id="KW-0458">Lysosome</keyword>
<evidence type="ECO:0000256" key="1">
    <source>
        <dbReference type="ARBA" id="ARBA00004155"/>
    </source>
</evidence>
<keyword evidence="5 25" id="KW-1133">Transmembrane helix</keyword>
<evidence type="ECO:0000313" key="27">
    <source>
        <dbReference type="EMBL" id="MBO8474493.1"/>
    </source>
</evidence>
<feature type="transmembrane region" description="Helical" evidence="25">
    <location>
        <begin position="90"/>
        <end position="111"/>
    </location>
</feature>
<evidence type="ECO:0000256" key="7">
    <source>
        <dbReference type="ARBA" id="ARBA00023228"/>
    </source>
</evidence>
<comment type="catalytic activity">
    <reaction evidence="14">
        <text>L-aspartyl-L-lysine(out) = L-aspartyl-L-lysine(in)</text>
        <dbReference type="Rhea" id="RHEA:79411"/>
        <dbReference type="ChEBI" id="CHEBI:229953"/>
    </reaction>
</comment>
<dbReference type="Pfam" id="PF07690">
    <property type="entry name" value="MFS_1"/>
    <property type="match status" value="1"/>
</dbReference>
<comment type="catalytic activity">
    <reaction evidence="9">
        <text>L-histidyl-glycine(out) = L-histidyl-glycine(in)</text>
        <dbReference type="Rhea" id="RHEA:79395"/>
        <dbReference type="ChEBI" id="CHEBI:229957"/>
    </reaction>
</comment>
<evidence type="ECO:0000256" key="14">
    <source>
        <dbReference type="ARBA" id="ARBA00044898"/>
    </source>
</evidence>
<evidence type="ECO:0000256" key="10">
    <source>
        <dbReference type="ARBA" id="ARBA00044881"/>
    </source>
</evidence>
<evidence type="ECO:0000256" key="12">
    <source>
        <dbReference type="ARBA" id="ARBA00044891"/>
    </source>
</evidence>
<comment type="catalytic activity">
    <reaction evidence="18">
        <text>L-histidyl-L-alpha-amino acid(out) = L-histidyl-L-alpha-amino acid(in)</text>
        <dbReference type="Rhea" id="RHEA:79379"/>
        <dbReference type="ChEBI" id="CHEBI:229964"/>
    </reaction>
</comment>
<evidence type="ECO:0000256" key="9">
    <source>
        <dbReference type="ARBA" id="ARBA00044878"/>
    </source>
</evidence>
<proteinExistence type="inferred from homology"/>
<evidence type="ECO:0000256" key="25">
    <source>
        <dbReference type="SAM" id="Phobius"/>
    </source>
</evidence>
<comment type="subcellular location">
    <subcellularLocation>
        <location evidence="1">Lysosome membrane</location>
        <topology evidence="1">Multi-pass membrane protein</topology>
    </subcellularLocation>
</comment>
<feature type="transmembrane region" description="Helical" evidence="25">
    <location>
        <begin position="131"/>
        <end position="151"/>
    </location>
</feature>
<comment type="catalytic activity">
    <reaction evidence="8">
        <text>L-lysyl-L-alanine(out) = L-lysyl-L-alanine(in)</text>
        <dbReference type="Rhea" id="RHEA:79399"/>
        <dbReference type="ChEBI" id="CHEBI:229954"/>
    </reaction>
</comment>
<organism evidence="27 28">
    <name type="scientific">Candidatus Cryptobacteroides faecigallinarum</name>
    <dbReference type="NCBI Taxonomy" id="2840763"/>
    <lineage>
        <taxon>Bacteria</taxon>
        <taxon>Pseudomonadati</taxon>
        <taxon>Bacteroidota</taxon>
        <taxon>Bacteroidia</taxon>
        <taxon>Bacteroidales</taxon>
        <taxon>Candidatus Cryptobacteroides</taxon>
    </lineage>
</organism>
<dbReference type="GO" id="GO:0022857">
    <property type="term" value="F:transmembrane transporter activity"/>
    <property type="evidence" value="ECO:0007669"/>
    <property type="project" value="InterPro"/>
</dbReference>
<dbReference type="GO" id="GO:0005765">
    <property type="term" value="C:lysosomal membrane"/>
    <property type="evidence" value="ECO:0007669"/>
    <property type="project" value="UniProtKB-SubCell"/>
</dbReference>
<comment type="catalytic activity">
    <reaction evidence="13">
        <text>L-alpha-aminoacyl-L-lysine(out) = L-alpha-aminoacyl-L-lysine(in)</text>
        <dbReference type="Rhea" id="RHEA:79383"/>
        <dbReference type="ChEBI" id="CHEBI:229966"/>
    </reaction>
</comment>
<keyword evidence="3" id="KW-0813">Transport</keyword>
<evidence type="ECO:0000256" key="13">
    <source>
        <dbReference type="ARBA" id="ARBA00044893"/>
    </source>
</evidence>
<dbReference type="PROSITE" id="PS50850">
    <property type="entry name" value="MFS"/>
    <property type="match status" value="1"/>
</dbReference>
<feature type="transmembrane region" description="Helical" evidence="25">
    <location>
        <begin position="257"/>
        <end position="275"/>
    </location>
</feature>
<evidence type="ECO:0000256" key="5">
    <source>
        <dbReference type="ARBA" id="ARBA00022989"/>
    </source>
</evidence>
<feature type="transmembrane region" description="Helical" evidence="25">
    <location>
        <begin position="163"/>
        <end position="184"/>
    </location>
</feature>
<evidence type="ECO:0000256" key="8">
    <source>
        <dbReference type="ARBA" id="ARBA00044876"/>
    </source>
</evidence>
<comment type="catalytic activity">
    <reaction evidence="11">
        <text>L-alpha-aminoacyl-L-histidine(out) = L-alpha-aminoacyl-L-histidine(in)</text>
        <dbReference type="Rhea" id="RHEA:79375"/>
        <dbReference type="ChEBI" id="CHEBI:229967"/>
    </reaction>
</comment>
<dbReference type="AlphaFoldDB" id="A0A9D9IMU0"/>
<comment type="catalytic activity">
    <reaction evidence="16">
        <text>L-lysyl-L-lysine(out) = L-lysyl-L-lysine(in)</text>
        <dbReference type="Rhea" id="RHEA:79403"/>
        <dbReference type="ChEBI" id="CHEBI:229956"/>
    </reaction>
</comment>
<feature type="transmembrane region" description="Helical" evidence="25">
    <location>
        <begin position="14"/>
        <end position="34"/>
    </location>
</feature>
<protein>
    <recommendedName>
        <fullName evidence="21">Lysosomal dipeptide transporter MFSD1</fullName>
    </recommendedName>
    <alternativeName>
        <fullName evidence="22">Major facilitator superfamily domain-containing protein 1</fullName>
    </alternativeName>
</protein>
<evidence type="ECO:0000256" key="19">
    <source>
        <dbReference type="ARBA" id="ARBA00044919"/>
    </source>
</evidence>
<evidence type="ECO:0000256" key="20">
    <source>
        <dbReference type="ARBA" id="ARBA00044924"/>
    </source>
</evidence>
<feature type="transmembrane region" description="Helical" evidence="25">
    <location>
        <begin position="323"/>
        <end position="345"/>
    </location>
</feature>
<evidence type="ECO:0000256" key="23">
    <source>
        <dbReference type="ARBA" id="ARBA00045709"/>
    </source>
</evidence>
<evidence type="ECO:0000256" key="16">
    <source>
        <dbReference type="ARBA" id="ARBA00044900"/>
    </source>
</evidence>
<gene>
    <name evidence="27" type="ORF">IAB91_04285</name>
</gene>
<evidence type="ECO:0000259" key="26">
    <source>
        <dbReference type="PROSITE" id="PS50850"/>
    </source>
</evidence>
<comment type="catalytic activity">
    <reaction evidence="12">
        <text>L-lysyl-L-alpha-amino acid(out) = L-lysyl-L-alpha-amino acid(in)</text>
        <dbReference type="Rhea" id="RHEA:79387"/>
        <dbReference type="ChEBI" id="CHEBI:229965"/>
    </reaction>
</comment>
<evidence type="ECO:0000256" key="21">
    <source>
        <dbReference type="ARBA" id="ARBA00044985"/>
    </source>
</evidence>
<comment type="similarity">
    <text evidence="2">Belongs to the major facilitator superfamily.</text>
</comment>
<dbReference type="PANTHER" id="PTHR23512:SF3">
    <property type="entry name" value="MAJOR FACILITATOR SUPERFAMILY DOMAIN-CONTAINING PROTEIN 1"/>
    <property type="match status" value="1"/>
</dbReference>
<dbReference type="InterPro" id="IPR020846">
    <property type="entry name" value="MFS_dom"/>
</dbReference>
<feature type="transmembrane region" description="Helical" evidence="25">
    <location>
        <begin position="351"/>
        <end position="375"/>
    </location>
</feature>
<dbReference type="InterPro" id="IPR011701">
    <property type="entry name" value="MFS"/>
</dbReference>
<keyword evidence="4 25" id="KW-0812">Transmembrane</keyword>
<evidence type="ECO:0000256" key="6">
    <source>
        <dbReference type="ARBA" id="ARBA00023136"/>
    </source>
</evidence>
<comment type="catalytic activity">
    <reaction evidence="20">
        <text>L-lysyl-glycine(out) = L-lysyl-glycine(in)</text>
        <dbReference type="Rhea" id="RHEA:79407"/>
        <dbReference type="ChEBI" id="CHEBI:191202"/>
    </reaction>
</comment>
<comment type="function">
    <text evidence="23">Lysosomal dipeptide uniporter that selectively exports lysine, arginine or histidine-containing dipeptides with a net positive charge from the lysosome lumen into the cytosol. Could play a role in a specific type of protein O-glycosylation indirectly regulating macrophages migration and tissue invasion. Also essential for liver homeostasis.</text>
</comment>
<keyword evidence="6 25" id="KW-0472">Membrane</keyword>
<evidence type="ECO:0000256" key="22">
    <source>
        <dbReference type="ARBA" id="ARBA00045018"/>
    </source>
</evidence>
<feature type="transmembrane region" description="Helical" evidence="25">
    <location>
        <begin position="295"/>
        <end position="316"/>
    </location>
</feature>
<dbReference type="InterPro" id="IPR036259">
    <property type="entry name" value="MFS_trans_sf"/>
</dbReference>
<dbReference type="InterPro" id="IPR052187">
    <property type="entry name" value="MFSD1"/>
</dbReference>
<evidence type="ECO:0000256" key="3">
    <source>
        <dbReference type="ARBA" id="ARBA00022448"/>
    </source>
</evidence>
<reference evidence="27" key="2">
    <citation type="journal article" date="2021" name="PeerJ">
        <title>Extensive microbial diversity within the chicken gut microbiome revealed by metagenomics and culture.</title>
        <authorList>
            <person name="Gilroy R."/>
            <person name="Ravi A."/>
            <person name="Getino M."/>
            <person name="Pursley I."/>
            <person name="Horton D.L."/>
            <person name="Alikhan N.F."/>
            <person name="Baker D."/>
            <person name="Gharbi K."/>
            <person name="Hall N."/>
            <person name="Watson M."/>
            <person name="Adriaenssens E.M."/>
            <person name="Foster-Nyarko E."/>
            <person name="Jarju S."/>
            <person name="Secka A."/>
            <person name="Antonio M."/>
            <person name="Oren A."/>
            <person name="Chaudhuri R.R."/>
            <person name="La Ragione R."/>
            <person name="Hildebrand F."/>
            <person name="Pallen M.J."/>
        </authorList>
    </citation>
    <scope>NUCLEOTIDE SEQUENCE</scope>
    <source>
        <strain evidence="27">B1-13419</strain>
    </source>
</reference>